<organism evidence="1">
    <name type="scientific">Anopheles marajoara</name>
    <dbReference type="NCBI Taxonomy" id="58244"/>
    <lineage>
        <taxon>Eukaryota</taxon>
        <taxon>Metazoa</taxon>
        <taxon>Ecdysozoa</taxon>
        <taxon>Arthropoda</taxon>
        <taxon>Hexapoda</taxon>
        <taxon>Insecta</taxon>
        <taxon>Pterygota</taxon>
        <taxon>Neoptera</taxon>
        <taxon>Endopterygota</taxon>
        <taxon>Diptera</taxon>
        <taxon>Nematocera</taxon>
        <taxon>Culicoidea</taxon>
        <taxon>Culicidae</taxon>
        <taxon>Anophelinae</taxon>
        <taxon>Anopheles</taxon>
    </lineage>
</organism>
<accession>A0A2M4CB41</accession>
<protein>
    <submittedName>
        <fullName evidence="1">Putative secreted protein</fullName>
    </submittedName>
</protein>
<sequence length="82" mass="8840">MNLLLHLANRQKAAALRAACATGLCCASSSTANETRPTIPNCLLKITNLRAIGGFQRVPPSPLSVHSVFRPNAKPTHEFNFL</sequence>
<dbReference type="AlphaFoldDB" id="A0A2M4CB41"/>
<proteinExistence type="predicted"/>
<reference evidence="1" key="1">
    <citation type="submission" date="2018-01" db="EMBL/GenBank/DDBJ databases">
        <title>An insight into the sialome of Amazonian anophelines.</title>
        <authorList>
            <person name="Ribeiro J.M."/>
            <person name="Scarpassa V."/>
            <person name="Calvo E."/>
        </authorList>
    </citation>
    <scope>NUCLEOTIDE SEQUENCE</scope>
    <source>
        <tissue evidence="1">Salivary glands</tissue>
    </source>
</reference>
<evidence type="ECO:0000313" key="1">
    <source>
        <dbReference type="EMBL" id="MBW62550.1"/>
    </source>
</evidence>
<name>A0A2M4CB41_9DIPT</name>
<dbReference type="EMBL" id="GGFJ01013409">
    <property type="protein sequence ID" value="MBW62550.1"/>
    <property type="molecule type" value="Transcribed_RNA"/>
</dbReference>